<sequence>MTSSFRDQLTAGRRAMAHLVHVWHERNGWSHKVLPALAECLDLGRVHSSQISNLRNGKLVSPSPEVFFALGKVNQVLSRGLENIESQIVNVHPELLRSLQESAIAVDGNDNNPLSAGDFFEIFVGLASLPSSFDWFIEEAEAPELSAALADYLCKGRSWRMCREQVMSAYPVSKKQRRERFEAVMAGLKDYTAEELDGELLDLHATNKLLNTTNLQGADDFLENLRQKGLLLKDQEKLEIIFSD</sequence>
<organism evidence="1">
    <name type="scientific">Prochlorococcus marinus str. P0902-H212</name>
    <dbReference type="NCBI Taxonomy" id="1620696"/>
    <lineage>
        <taxon>Bacteria</taxon>
        <taxon>Bacillati</taxon>
        <taxon>Cyanobacteriota</taxon>
        <taxon>Cyanophyceae</taxon>
        <taxon>Synechococcales</taxon>
        <taxon>Prochlorococcaceae</taxon>
        <taxon>Prochlorococcus</taxon>
    </lineage>
</organism>
<gene>
    <name evidence="1" type="ORF">FA02_0414</name>
</gene>
<reference evidence="1" key="1">
    <citation type="submission" date="2014-06" db="EMBL/GenBank/DDBJ databases">
        <authorList>
            <person name="Berube P.M."/>
        </authorList>
    </citation>
    <scope>NUCLEOTIDE SEQUENCE</scope>
    <source>
        <strain evidence="1">P0902-H212</strain>
    </source>
</reference>
<protein>
    <submittedName>
        <fullName evidence="1">Uncharacterized protein</fullName>
    </submittedName>
</protein>
<dbReference type="EMBL" id="KJ947870">
    <property type="protein sequence ID" value="AJW30678.1"/>
    <property type="molecule type" value="Genomic_DNA"/>
</dbReference>
<dbReference type="AlphaFoldDB" id="A0A0D5A3D9"/>
<accession>A0A0D5A3D9</accession>
<evidence type="ECO:0000313" key="1">
    <source>
        <dbReference type="EMBL" id="AJW30678.1"/>
    </source>
</evidence>
<name>A0A0D5A3D9_PROMR</name>
<proteinExistence type="predicted"/>